<feature type="coiled-coil region" evidence="1">
    <location>
        <begin position="13"/>
        <end position="40"/>
    </location>
</feature>
<organism evidence="2 3">
    <name type="scientific">Daphnia magna</name>
    <dbReference type="NCBI Taxonomy" id="35525"/>
    <lineage>
        <taxon>Eukaryota</taxon>
        <taxon>Metazoa</taxon>
        <taxon>Ecdysozoa</taxon>
        <taxon>Arthropoda</taxon>
        <taxon>Crustacea</taxon>
        <taxon>Branchiopoda</taxon>
        <taxon>Diplostraca</taxon>
        <taxon>Cladocera</taxon>
        <taxon>Anomopoda</taxon>
        <taxon>Daphniidae</taxon>
        <taxon>Daphnia</taxon>
    </lineage>
</organism>
<reference evidence="2 3" key="1">
    <citation type="journal article" date="2023" name="Nucleic Acids Res.">
        <title>The hologenome of Daphnia magna reveals possible DNA methylation and microbiome-mediated evolution of the host genome.</title>
        <authorList>
            <person name="Chaturvedi A."/>
            <person name="Li X."/>
            <person name="Dhandapani V."/>
            <person name="Marshall H."/>
            <person name="Kissane S."/>
            <person name="Cuenca-Cambronero M."/>
            <person name="Asole G."/>
            <person name="Calvet F."/>
            <person name="Ruiz-Romero M."/>
            <person name="Marangio P."/>
            <person name="Guigo R."/>
            <person name="Rago D."/>
            <person name="Mirbahai L."/>
            <person name="Eastwood N."/>
            <person name="Colbourne J.K."/>
            <person name="Zhou J."/>
            <person name="Mallon E."/>
            <person name="Orsini L."/>
        </authorList>
    </citation>
    <scope>NUCLEOTIDE SEQUENCE [LARGE SCALE GENOMIC DNA]</scope>
    <source>
        <strain evidence="2">LRV0_1</strain>
    </source>
</reference>
<proteinExistence type="predicted"/>
<gene>
    <name evidence="2" type="ORF">OUZ56_033651</name>
</gene>
<evidence type="ECO:0000313" key="3">
    <source>
        <dbReference type="Proteomes" id="UP001234178"/>
    </source>
</evidence>
<dbReference type="EMBL" id="JAOYFB010000023">
    <property type="protein sequence ID" value="KAK4017814.1"/>
    <property type="molecule type" value="Genomic_DNA"/>
</dbReference>
<protein>
    <submittedName>
        <fullName evidence="2">Uncharacterized protein</fullName>
    </submittedName>
</protein>
<sequence>MPETGAEYLLDKLKNIMDYVHQQNDQVKKLQEEVVQLKFDIVSIKVAFADTAINNFNTYVANSNTSYPANLYLSSNRSYAQAARGPAKPVLIASLSKRATQADQLSLSPVDKLLDPNSGGPIPMSVRQKDDQLYVKLNNAADFKRAKTILENKQGADQNTMFFSIPRFTVLYPAVALFVNLSFLPGLKDELTLQNEVLKHKIHSVKQIFVKPGQKNSVWTDITQPPYDDFAPKPPYLSLNRILYVFPGLHARH</sequence>
<dbReference type="Proteomes" id="UP001234178">
    <property type="component" value="Unassembled WGS sequence"/>
</dbReference>
<comment type="caution">
    <text evidence="2">The sequence shown here is derived from an EMBL/GenBank/DDBJ whole genome shotgun (WGS) entry which is preliminary data.</text>
</comment>
<keyword evidence="1" id="KW-0175">Coiled coil</keyword>
<evidence type="ECO:0000313" key="2">
    <source>
        <dbReference type="EMBL" id="KAK4017814.1"/>
    </source>
</evidence>
<evidence type="ECO:0000256" key="1">
    <source>
        <dbReference type="SAM" id="Coils"/>
    </source>
</evidence>
<keyword evidence="3" id="KW-1185">Reference proteome</keyword>
<accession>A0ABQ9ZYY1</accession>
<name>A0ABQ9ZYY1_9CRUS</name>